<name>A0A5J5IHV1_9BACT</name>
<comment type="caution">
    <text evidence="2">The sequence shown here is derived from an EMBL/GenBank/DDBJ whole genome shotgun (WGS) entry which is preliminary data.</text>
</comment>
<keyword evidence="1" id="KW-0472">Membrane</keyword>
<evidence type="ECO:0000313" key="2">
    <source>
        <dbReference type="EMBL" id="KAA9040580.1"/>
    </source>
</evidence>
<dbReference type="AlphaFoldDB" id="A0A5J5IHV1"/>
<gene>
    <name evidence="2" type="ORF">FW778_00615</name>
</gene>
<keyword evidence="1" id="KW-1133">Transmembrane helix</keyword>
<organism evidence="2 3">
    <name type="scientific">Ginsengibacter hankyongi</name>
    <dbReference type="NCBI Taxonomy" id="2607284"/>
    <lineage>
        <taxon>Bacteria</taxon>
        <taxon>Pseudomonadati</taxon>
        <taxon>Bacteroidota</taxon>
        <taxon>Chitinophagia</taxon>
        <taxon>Chitinophagales</taxon>
        <taxon>Chitinophagaceae</taxon>
        <taxon>Ginsengibacter</taxon>
    </lineage>
</organism>
<reference evidence="2 3" key="1">
    <citation type="submission" date="2019-09" db="EMBL/GenBank/DDBJ databases">
        <title>Draft genome sequence of Ginsengibacter sp. BR5-29.</title>
        <authorList>
            <person name="Im W.-T."/>
        </authorList>
    </citation>
    <scope>NUCLEOTIDE SEQUENCE [LARGE SCALE GENOMIC DNA]</scope>
    <source>
        <strain evidence="2 3">BR5-29</strain>
    </source>
</reference>
<proteinExistence type="predicted"/>
<evidence type="ECO:0008006" key="4">
    <source>
        <dbReference type="Google" id="ProtNLM"/>
    </source>
</evidence>
<dbReference type="Proteomes" id="UP000326903">
    <property type="component" value="Unassembled WGS sequence"/>
</dbReference>
<protein>
    <recommendedName>
        <fullName evidence="4">DUF2892 domain-containing protein</fullName>
    </recommendedName>
</protein>
<accession>A0A5J5IHV1</accession>
<dbReference type="EMBL" id="VYQF01000001">
    <property type="protein sequence ID" value="KAA9040580.1"/>
    <property type="molecule type" value="Genomic_DNA"/>
</dbReference>
<evidence type="ECO:0000256" key="1">
    <source>
        <dbReference type="SAM" id="Phobius"/>
    </source>
</evidence>
<dbReference type="RefSeq" id="WP_150412640.1">
    <property type="nucleotide sequence ID" value="NZ_VYQF01000001.1"/>
</dbReference>
<keyword evidence="3" id="KW-1185">Reference proteome</keyword>
<feature type="transmembrane region" description="Helical" evidence="1">
    <location>
        <begin position="35"/>
        <end position="55"/>
    </location>
</feature>
<keyword evidence="1" id="KW-0812">Transmembrane</keyword>
<evidence type="ECO:0000313" key="3">
    <source>
        <dbReference type="Proteomes" id="UP000326903"/>
    </source>
</evidence>
<feature type="transmembrane region" description="Helical" evidence="1">
    <location>
        <begin position="12"/>
        <end position="29"/>
    </location>
</feature>
<sequence>MKQAIFSNWNFMRFLRLGLGVAIIVQSVIVKEWAMGLLGLLFTAMPVFNIGCCGVNGCATPVKKSTETTKDVTYEEVV</sequence>